<evidence type="ECO:0000313" key="1">
    <source>
        <dbReference type="EMBL" id="KFX43205.1"/>
    </source>
</evidence>
<comment type="caution">
    <text evidence="1">The sequence shown here is derived from an EMBL/GenBank/DDBJ whole genome shotgun (WGS) entry which is preliminary data.</text>
</comment>
<protein>
    <submittedName>
        <fullName evidence="1">Asparagine--tRNA ligase</fullName>
    </submittedName>
</protein>
<accession>A0A093UTE6</accession>
<gene>
    <name evidence="1" type="ORF">GQ26_0370530</name>
</gene>
<dbReference type="EMBL" id="JPOX01000037">
    <property type="protein sequence ID" value="KFX43205.1"/>
    <property type="molecule type" value="Genomic_DNA"/>
</dbReference>
<dbReference type="eggNOG" id="ENOG502RFSA">
    <property type="taxonomic scope" value="Eukaryota"/>
</dbReference>
<sequence>MTIYSDHQSRYTTPLGYVDAMISEYESIKEPSHGLRYIRDNSRLYSSFCDLIKHHIGLIMSRPKAIEDGHVTVYDKCLLELCRNGKYVDGLAGQEYFIREFMGIDPDSRMRRDVEDMIDRGVSVKDELLGYSSASRSRSQSEHRQIIKEEKNAIAVTQSQVAPSQNLPFSETIFAAYATVFHPDMTINTNINRMLHTYFRAKNDFYTRHESNHYQCDPERADAAKFLRDSAENALNYLEAQELLSTCDSDLVLELQTVFSFAKSKAIEILGGRKRRFEIESVYRDGGGNDNRDRNKVLLTDRYPYPMQRKRHSIDRYTGAYADHSWHPYARNEMSRSVRRHS</sequence>
<reference evidence="1" key="1">
    <citation type="journal article" date="2014" name="PLoS Genet.">
        <title>Signature Gene Expression Reveals Novel Clues to the Molecular Mechanisms of Dimorphic Transition in Penicillium marneffei.</title>
        <authorList>
            <person name="Yang E."/>
            <person name="Wang G."/>
            <person name="Cai J."/>
            <person name="Woo P.C."/>
            <person name="Lau S.K."/>
            <person name="Yuen K.-Y."/>
            <person name="Chow W.-N."/>
            <person name="Lin X."/>
        </authorList>
    </citation>
    <scope>NUCLEOTIDE SEQUENCE [LARGE SCALE GENOMIC DNA]</scope>
    <source>
        <strain evidence="1">PM1</strain>
    </source>
</reference>
<dbReference type="AlphaFoldDB" id="A0A093UTE6"/>
<proteinExistence type="predicted"/>
<name>A0A093UTE6_TALMA</name>
<dbReference type="HOGENOM" id="CLU_075091_0_0_1"/>
<organism evidence="1">
    <name type="scientific">Talaromyces marneffei PM1</name>
    <dbReference type="NCBI Taxonomy" id="1077442"/>
    <lineage>
        <taxon>Eukaryota</taxon>
        <taxon>Fungi</taxon>
        <taxon>Dikarya</taxon>
        <taxon>Ascomycota</taxon>
        <taxon>Pezizomycotina</taxon>
        <taxon>Eurotiomycetes</taxon>
        <taxon>Eurotiomycetidae</taxon>
        <taxon>Eurotiales</taxon>
        <taxon>Trichocomaceae</taxon>
        <taxon>Talaromyces</taxon>
        <taxon>Talaromyces sect. Talaromyces</taxon>
    </lineage>
</organism>
<keyword evidence="1" id="KW-0436">Ligase</keyword>
<dbReference type="GO" id="GO:0016874">
    <property type="term" value="F:ligase activity"/>
    <property type="evidence" value="ECO:0007669"/>
    <property type="project" value="UniProtKB-KW"/>
</dbReference>